<dbReference type="AlphaFoldDB" id="A0A8H7TRW5"/>
<name>A0A8H7TRW5_BIOOC</name>
<feature type="transmembrane region" description="Helical" evidence="1">
    <location>
        <begin position="127"/>
        <end position="147"/>
    </location>
</feature>
<dbReference type="PROSITE" id="PS51257">
    <property type="entry name" value="PROKAR_LIPOPROTEIN"/>
    <property type="match status" value="1"/>
</dbReference>
<keyword evidence="1" id="KW-0812">Transmembrane</keyword>
<evidence type="ECO:0000256" key="1">
    <source>
        <dbReference type="SAM" id="Phobius"/>
    </source>
</evidence>
<accession>A0A8H7TRW5</accession>
<evidence type="ECO:0000313" key="3">
    <source>
        <dbReference type="Proteomes" id="UP000616885"/>
    </source>
</evidence>
<keyword evidence="1" id="KW-1133">Transmembrane helix</keyword>
<gene>
    <name evidence="2" type="ORF">IM811_007901</name>
</gene>
<sequence>MKPKCHYLKPLADLLFPFVPFIISCLAAVHFSGSRKARDRFQNRTRYHYILSPSTNNGKKEGSISASSIISEFTAYQENAEQGRTNLRALIIRQLVKLSAVLPIALLPAAAAASFSLRVSHPLRRLSAAICFSFLSLSAAFSVSAFASKSAFFLFIKAVF</sequence>
<protein>
    <submittedName>
        <fullName evidence="2">Uncharacterized protein</fullName>
    </submittedName>
</protein>
<proteinExistence type="predicted"/>
<organism evidence="2 3">
    <name type="scientific">Bionectria ochroleuca</name>
    <name type="common">Gliocladium roseum</name>
    <dbReference type="NCBI Taxonomy" id="29856"/>
    <lineage>
        <taxon>Eukaryota</taxon>
        <taxon>Fungi</taxon>
        <taxon>Dikarya</taxon>
        <taxon>Ascomycota</taxon>
        <taxon>Pezizomycotina</taxon>
        <taxon>Sordariomycetes</taxon>
        <taxon>Hypocreomycetidae</taxon>
        <taxon>Hypocreales</taxon>
        <taxon>Bionectriaceae</taxon>
        <taxon>Clonostachys</taxon>
    </lineage>
</organism>
<feature type="transmembrane region" description="Helical" evidence="1">
    <location>
        <begin position="95"/>
        <end position="115"/>
    </location>
</feature>
<comment type="caution">
    <text evidence="2">The sequence shown here is derived from an EMBL/GenBank/DDBJ whole genome shotgun (WGS) entry which is preliminary data.</text>
</comment>
<reference evidence="2" key="1">
    <citation type="submission" date="2020-10" db="EMBL/GenBank/DDBJ databases">
        <title>High-Quality Genome Resource of Clonostachys rosea strain S41 by Oxford Nanopore Long-Read Sequencing.</title>
        <authorList>
            <person name="Wang H."/>
        </authorList>
    </citation>
    <scope>NUCLEOTIDE SEQUENCE</scope>
    <source>
        <strain evidence="2">S41</strain>
    </source>
</reference>
<feature type="transmembrane region" description="Helical" evidence="1">
    <location>
        <begin position="14"/>
        <end position="33"/>
    </location>
</feature>
<keyword evidence="1" id="KW-0472">Membrane</keyword>
<dbReference type="Proteomes" id="UP000616885">
    <property type="component" value="Unassembled WGS sequence"/>
</dbReference>
<dbReference type="EMBL" id="JADCTT010000002">
    <property type="protein sequence ID" value="KAF9756957.1"/>
    <property type="molecule type" value="Genomic_DNA"/>
</dbReference>
<evidence type="ECO:0000313" key="2">
    <source>
        <dbReference type="EMBL" id="KAF9756957.1"/>
    </source>
</evidence>